<dbReference type="Proteomes" id="UP000448877">
    <property type="component" value="Unassembled WGS sequence"/>
</dbReference>
<dbReference type="Pfam" id="PF07728">
    <property type="entry name" value="AAA_5"/>
    <property type="match status" value="1"/>
</dbReference>
<evidence type="ECO:0000313" key="1">
    <source>
        <dbReference type="EMBL" id="KAA5420487.1"/>
    </source>
</evidence>
<dbReference type="GO" id="GO:0016887">
    <property type="term" value="F:ATP hydrolysis activity"/>
    <property type="evidence" value="ECO:0007669"/>
    <property type="project" value="InterPro"/>
</dbReference>
<dbReference type="PANTHER" id="PTHR37291">
    <property type="entry name" value="5-METHYLCYTOSINE-SPECIFIC RESTRICTION ENZYME B"/>
    <property type="match status" value="1"/>
</dbReference>
<accession>A0A3D6AYS9</accession>
<dbReference type="GO" id="GO:0005524">
    <property type="term" value="F:ATP binding"/>
    <property type="evidence" value="ECO:0007669"/>
    <property type="project" value="InterPro"/>
</dbReference>
<sequence length="482" mass="54934">MFQETLPILSNFFYNMKTKDFLEKAIEFAQSLGMVENGANKKKKNVVIRKNISYDVGNIPYFGFIRPEEQLSGPYSDFSLVFFPTTIDSNLYVMSLGVGSEGFRNDYQLASQPGTRRMFLKILPQESCYSSFCKPDFTDIETAIAFGDTIVDSGVNLEKYKSVLSIGCLIDIEKKEDMDYVRAWIAQYAELRGWASTKPQRKNVEQFISNCRQPEKNQVQQEIEVVNLLGSRKFVILQGAPGTGKTYLAEKIGKEKYNEVFLIQFHAETSYSDLVEGIMPKLGITNNVVYERKEGILVEAIKCAINNPNKKVLLIVDEINRANLSNVLGPVFYLFEPKRQCVAGQGIRIESLGDAPLNKIPENLHVVATMNTADRSIAVVDFALRRRFAWYTIEPRFFGEGEGKELFDKIARLFEKHASDSELNLQPGGSYFIADNREELNAKIEYELMPLIKEYFDEGLLSSARTDFSDLFYQEIHKPLYK</sequence>
<name>A0A3D6AYS9_9BACE</name>
<comment type="caution">
    <text evidence="1">The sequence shown here is derived from an EMBL/GenBank/DDBJ whole genome shotgun (WGS) entry which is preliminary data.</text>
</comment>
<dbReference type="SUPFAM" id="SSF52540">
    <property type="entry name" value="P-loop containing nucleoside triphosphate hydrolases"/>
    <property type="match status" value="1"/>
</dbReference>
<evidence type="ECO:0000313" key="2">
    <source>
        <dbReference type="Proteomes" id="UP000448877"/>
    </source>
</evidence>
<proteinExistence type="predicted"/>
<organism evidence="1 2">
    <name type="scientific">Bacteroides cellulosilyticus</name>
    <dbReference type="NCBI Taxonomy" id="246787"/>
    <lineage>
        <taxon>Bacteria</taxon>
        <taxon>Pseudomonadati</taxon>
        <taxon>Bacteroidota</taxon>
        <taxon>Bacteroidia</taxon>
        <taxon>Bacteroidales</taxon>
        <taxon>Bacteroidaceae</taxon>
        <taxon>Bacteroides</taxon>
    </lineage>
</organism>
<dbReference type="PANTHER" id="PTHR37291:SF1">
    <property type="entry name" value="TYPE IV METHYL-DIRECTED RESTRICTION ENZYME ECOKMCRB SUBUNIT"/>
    <property type="match status" value="1"/>
</dbReference>
<dbReference type="InterPro" id="IPR011704">
    <property type="entry name" value="ATPase_dyneun-rel_AAA"/>
</dbReference>
<protein>
    <submittedName>
        <fullName evidence="1">AAA domain-containing protein</fullName>
    </submittedName>
</protein>
<gene>
    <name evidence="1" type="ORF">F2Y81_08265</name>
</gene>
<dbReference type="InterPro" id="IPR003593">
    <property type="entry name" value="AAA+_ATPase"/>
</dbReference>
<dbReference type="InterPro" id="IPR027417">
    <property type="entry name" value="P-loop_NTPase"/>
</dbReference>
<dbReference type="CDD" id="cd00009">
    <property type="entry name" value="AAA"/>
    <property type="match status" value="1"/>
</dbReference>
<reference evidence="1 2" key="1">
    <citation type="journal article" date="2019" name="Nat. Med.">
        <title>A library of human gut bacterial isolates paired with longitudinal multiomics data enables mechanistic microbiome research.</title>
        <authorList>
            <person name="Poyet M."/>
            <person name="Groussin M."/>
            <person name="Gibbons S.M."/>
            <person name="Avila-Pacheco J."/>
            <person name="Jiang X."/>
            <person name="Kearney S.M."/>
            <person name="Perrotta A.R."/>
            <person name="Berdy B."/>
            <person name="Zhao S."/>
            <person name="Lieberman T.D."/>
            <person name="Swanson P.K."/>
            <person name="Smith M."/>
            <person name="Roesemann S."/>
            <person name="Alexander J.E."/>
            <person name="Rich S.A."/>
            <person name="Livny J."/>
            <person name="Vlamakis H."/>
            <person name="Clish C."/>
            <person name="Bullock K."/>
            <person name="Deik A."/>
            <person name="Scott J."/>
            <person name="Pierce K.A."/>
            <person name="Xavier R.J."/>
            <person name="Alm E.J."/>
        </authorList>
    </citation>
    <scope>NUCLEOTIDE SEQUENCE [LARGE SCALE GENOMIC DNA]</scope>
    <source>
        <strain evidence="1 2">BIOML-A6</strain>
    </source>
</reference>
<dbReference type="AlphaFoldDB" id="A0A3D6AYS9"/>
<dbReference type="EMBL" id="VVYV01000010">
    <property type="protein sequence ID" value="KAA5420487.1"/>
    <property type="molecule type" value="Genomic_DNA"/>
</dbReference>
<dbReference type="InterPro" id="IPR052934">
    <property type="entry name" value="Methyl-DNA_Rec/Restrict_Enz"/>
</dbReference>
<dbReference type="SMART" id="SM00382">
    <property type="entry name" value="AAA"/>
    <property type="match status" value="1"/>
</dbReference>
<dbReference type="Gene3D" id="3.40.50.300">
    <property type="entry name" value="P-loop containing nucleotide triphosphate hydrolases"/>
    <property type="match status" value="1"/>
</dbReference>